<keyword evidence="2" id="KW-0723">Serine/threonine-protein kinase</keyword>
<feature type="signal peptide" evidence="11">
    <location>
        <begin position="1"/>
        <end position="27"/>
    </location>
</feature>
<evidence type="ECO:0000259" key="12">
    <source>
        <dbReference type="Pfam" id="PF12819"/>
    </source>
</evidence>
<comment type="subcellular location">
    <subcellularLocation>
        <location evidence="1">Membrane</location>
        <topology evidence="1">Single-pass type I membrane protein</topology>
    </subcellularLocation>
</comment>
<keyword evidence="7" id="KW-0067">ATP-binding</keyword>
<dbReference type="Gene3D" id="3.30.200.20">
    <property type="entry name" value="Phosphorylase Kinase, domain 1"/>
    <property type="match status" value="1"/>
</dbReference>
<dbReference type="OrthoDB" id="4062651at2759"/>
<dbReference type="PANTHER" id="PTHR34590:SF10">
    <property type="entry name" value="RECEPTOR-LIKE PROTEIN KINASE HERK 1"/>
    <property type="match status" value="1"/>
</dbReference>
<dbReference type="GO" id="GO:0005524">
    <property type="term" value="F:ATP binding"/>
    <property type="evidence" value="ECO:0007669"/>
    <property type="project" value="UniProtKB-KW"/>
</dbReference>
<dbReference type="Gene3D" id="2.60.120.430">
    <property type="entry name" value="Galactose-binding lectin"/>
    <property type="match status" value="2"/>
</dbReference>
<feature type="domain" description="Malectin-like" evidence="12">
    <location>
        <begin position="37"/>
        <end position="349"/>
    </location>
</feature>
<evidence type="ECO:0000256" key="3">
    <source>
        <dbReference type="ARBA" id="ARBA00022679"/>
    </source>
</evidence>
<evidence type="ECO:0000256" key="9">
    <source>
        <dbReference type="ARBA" id="ARBA00023136"/>
    </source>
</evidence>
<evidence type="ECO:0000256" key="6">
    <source>
        <dbReference type="ARBA" id="ARBA00022741"/>
    </source>
</evidence>
<evidence type="ECO:0000256" key="2">
    <source>
        <dbReference type="ARBA" id="ARBA00022527"/>
    </source>
</evidence>
<evidence type="ECO:0000256" key="4">
    <source>
        <dbReference type="ARBA" id="ARBA00022692"/>
    </source>
</evidence>
<dbReference type="InterPro" id="IPR045272">
    <property type="entry name" value="ANXUR1/2-like"/>
</dbReference>
<evidence type="ECO:0000313" key="13">
    <source>
        <dbReference type="EMBL" id="KAE9458149.1"/>
    </source>
</evidence>
<dbReference type="Gene3D" id="1.10.510.10">
    <property type="entry name" value="Transferase(Phosphotransferase) domain 1"/>
    <property type="match status" value="1"/>
</dbReference>
<keyword evidence="14" id="KW-1185">Reference proteome</keyword>
<dbReference type="PANTHER" id="PTHR34590">
    <property type="entry name" value="OS03G0124300 PROTEIN-RELATED"/>
    <property type="match status" value="1"/>
</dbReference>
<proteinExistence type="predicted"/>
<accession>A0A6A4LRV8</accession>
<dbReference type="GO" id="GO:0004714">
    <property type="term" value="F:transmembrane receptor protein tyrosine kinase activity"/>
    <property type="evidence" value="ECO:0007669"/>
    <property type="project" value="InterPro"/>
</dbReference>
<keyword evidence="6" id="KW-0547">Nucleotide-binding</keyword>
<reference evidence="13 14" key="1">
    <citation type="journal article" date="2019" name="Genome Biol. Evol.">
        <title>The Rhododendron genome and chromosomal organization provide insight into shared whole-genome duplications across the heath family (Ericaceae).</title>
        <authorList>
            <person name="Soza V.L."/>
            <person name="Lindsley D."/>
            <person name="Waalkes A."/>
            <person name="Ramage E."/>
            <person name="Patwardhan R.P."/>
            <person name="Burton J.N."/>
            <person name="Adey A."/>
            <person name="Kumar A."/>
            <person name="Qiu R."/>
            <person name="Shendure J."/>
            <person name="Hall B."/>
        </authorList>
    </citation>
    <scope>NUCLEOTIDE SEQUENCE [LARGE SCALE GENOMIC DNA]</scope>
    <source>
        <strain evidence="13">RSF 1966-606</strain>
    </source>
</reference>
<keyword evidence="10" id="KW-0325">Glycoprotein</keyword>
<dbReference type="InterPro" id="IPR024788">
    <property type="entry name" value="Malectin-like_Carb-bd_dom"/>
</dbReference>
<evidence type="ECO:0000256" key="7">
    <source>
        <dbReference type="ARBA" id="ARBA00022840"/>
    </source>
</evidence>
<keyword evidence="4" id="KW-0812">Transmembrane</keyword>
<dbReference type="GO" id="GO:0004674">
    <property type="term" value="F:protein serine/threonine kinase activity"/>
    <property type="evidence" value="ECO:0007669"/>
    <property type="project" value="UniProtKB-KW"/>
</dbReference>
<dbReference type="GO" id="GO:0016020">
    <property type="term" value="C:membrane"/>
    <property type="evidence" value="ECO:0007669"/>
    <property type="project" value="UniProtKB-SubCell"/>
</dbReference>
<dbReference type="Pfam" id="PF12819">
    <property type="entry name" value="Malectin_like"/>
    <property type="match status" value="1"/>
</dbReference>
<comment type="caution">
    <text evidence="13">The sequence shown here is derived from an EMBL/GenBank/DDBJ whole genome shotgun (WGS) entry which is preliminary data.</text>
</comment>
<dbReference type="InterPro" id="IPR011009">
    <property type="entry name" value="Kinase-like_dom_sf"/>
</dbReference>
<organism evidence="13 14">
    <name type="scientific">Rhododendron williamsianum</name>
    <dbReference type="NCBI Taxonomy" id="262921"/>
    <lineage>
        <taxon>Eukaryota</taxon>
        <taxon>Viridiplantae</taxon>
        <taxon>Streptophyta</taxon>
        <taxon>Embryophyta</taxon>
        <taxon>Tracheophyta</taxon>
        <taxon>Spermatophyta</taxon>
        <taxon>Magnoliopsida</taxon>
        <taxon>eudicotyledons</taxon>
        <taxon>Gunneridae</taxon>
        <taxon>Pentapetalae</taxon>
        <taxon>asterids</taxon>
        <taxon>Ericales</taxon>
        <taxon>Ericaceae</taxon>
        <taxon>Ericoideae</taxon>
        <taxon>Rhodoreae</taxon>
        <taxon>Rhododendron</taxon>
    </lineage>
</organism>
<evidence type="ECO:0000256" key="11">
    <source>
        <dbReference type="SAM" id="SignalP"/>
    </source>
</evidence>
<keyword evidence="2" id="KW-0418">Kinase</keyword>
<feature type="non-terminal residue" evidence="13">
    <location>
        <position position="1"/>
    </location>
</feature>
<dbReference type="FunFam" id="2.60.120.430:FF:000005">
    <property type="entry name" value="Putative receptor-like protein kinase"/>
    <property type="match status" value="1"/>
</dbReference>
<dbReference type="EMBL" id="QEFC01001430">
    <property type="protein sequence ID" value="KAE9458149.1"/>
    <property type="molecule type" value="Genomic_DNA"/>
</dbReference>
<name>A0A6A4LRV8_9ERIC</name>
<evidence type="ECO:0000256" key="5">
    <source>
        <dbReference type="ARBA" id="ARBA00022729"/>
    </source>
</evidence>
<evidence type="ECO:0000313" key="14">
    <source>
        <dbReference type="Proteomes" id="UP000428333"/>
    </source>
</evidence>
<evidence type="ECO:0000256" key="8">
    <source>
        <dbReference type="ARBA" id="ARBA00022989"/>
    </source>
</evidence>
<protein>
    <recommendedName>
        <fullName evidence="12">Malectin-like domain-containing protein</fullName>
    </recommendedName>
</protein>
<dbReference type="AlphaFoldDB" id="A0A6A4LRV8"/>
<evidence type="ECO:0000256" key="10">
    <source>
        <dbReference type="ARBA" id="ARBA00023180"/>
    </source>
</evidence>
<dbReference type="SUPFAM" id="SSF56112">
    <property type="entry name" value="Protein kinase-like (PK-like)"/>
    <property type="match status" value="2"/>
</dbReference>
<gene>
    <name evidence="13" type="ORF">C3L33_09949</name>
</gene>
<sequence>MVGMKLVKWVPLVLSFLFVFVVHESFASFIPLDNYLIACGSSKNVTFLGQTYISDSVQSSFSWKSQGNSIVTTSNSSAPFPVYQSARVFQNPLSYKFDIKQVGRHWIRLYFYPLPDSGQNLSSASITIVTENFVLLSNFTFKNYNGSYLFKEYAVNVTSDDLTLTFIPSNNSVAFVNAIEVVSIPDKLLPDQALALSPSAPFSGLSSYALETVYRLNMGGPLLTAQNDTLGRTWENDARYLHVNSSAVNVSVNPANIKYKPALTPQIAPNWVYATAETMGEANVADDNFNITWVLPVDPNFTYFVRVHFCDIVSKSLNNLVFNLYINSDIALGVWTFSVGPDTMADVKDAIMNGLEVLKISNKARSLDGLSPLLLHLLASVIAAWYPVVSQKSGTASCISLASSNLGRLFTFQEIMDATNKFDESLLLGVGGFGRVYKGTVEDGTKVAVKRDVYSFGVVLMEVLCTRPALNPVLPREQVNIAEWAMTWQKKGMLDQIMDQNLVGKVNPASLKKFGETAEKCLAEHGVDRPSMGDVLWNLEYALQLEETSSALMEPEDNSTNHIPVIPLTPLEPFDNSVSMVDGVASGTDDDAEDAATSAVFSQLVNPRGR</sequence>
<evidence type="ECO:0000256" key="1">
    <source>
        <dbReference type="ARBA" id="ARBA00004479"/>
    </source>
</evidence>
<dbReference type="Proteomes" id="UP000428333">
    <property type="component" value="Linkage Group LG06"/>
</dbReference>
<keyword evidence="5 11" id="KW-0732">Signal</keyword>
<keyword evidence="8" id="KW-1133">Transmembrane helix</keyword>
<keyword evidence="3" id="KW-0808">Transferase</keyword>
<keyword evidence="9" id="KW-0472">Membrane</keyword>
<feature type="chain" id="PRO_5025654527" description="Malectin-like domain-containing protein" evidence="11">
    <location>
        <begin position="28"/>
        <end position="610"/>
    </location>
</feature>